<reference evidence="7" key="2">
    <citation type="submission" date="2013-12" db="EMBL/GenBank/DDBJ databases">
        <title>Evolution of pathogenesis and genome organization in the Tremellales.</title>
        <authorList>
            <person name="Cuomo C."/>
            <person name="Litvintseva A."/>
            <person name="Heitman J."/>
            <person name="Chen Y."/>
            <person name="Sun S."/>
            <person name="Springer D."/>
            <person name="Dromer F."/>
            <person name="Young S."/>
            <person name="Zeng Q."/>
            <person name="Chapman S."/>
            <person name="Gujja S."/>
            <person name="Saif S."/>
            <person name="Birren B."/>
        </authorList>
    </citation>
    <scope>NUCLEOTIDE SEQUENCE [LARGE SCALE GENOMIC DNA]</scope>
    <source>
        <strain evidence="7">BCC8398</strain>
    </source>
</reference>
<dbReference type="FunFam" id="1.25.40.570:FF:000009">
    <property type="entry name" value="26S proteasome non-ATPase regulatory subunit 3"/>
    <property type="match status" value="1"/>
</dbReference>
<evidence type="ECO:0000256" key="2">
    <source>
        <dbReference type="ARBA" id="ARBA00022942"/>
    </source>
</evidence>
<accession>A0A1B9H0W7</accession>
<dbReference type="GO" id="GO:0006511">
    <property type="term" value="P:ubiquitin-dependent protein catabolic process"/>
    <property type="evidence" value="ECO:0007669"/>
    <property type="project" value="TreeGrafter"/>
</dbReference>
<protein>
    <recommendedName>
        <fullName evidence="3">26S proteasome regulatory subunit RPN3</fullName>
    </recommendedName>
</protein>
<evidence type="ECO:0000256" key="3">
    <source>
        <dbReference type="ARBA" id="ARBA00075103"/>
    </source>
</evidence>
<evidence type="ECO:0000256" key="1">
    <source>
        <dbReference type="ARBA" id="ARBA00007912"/>
    </source>
</evidence>
<dbReference type="SUPFAM" id="SSF46785">
    <property type="entry name" value="Winged helix' DNA-binding domain"/>
    <property type="match status" value="1"/>
</dbReference>
<dbReference type="InterPro" id="IPR036390">
    <property type="entry name" value="WH_DNA-bd_sf"/>
</dbReference>
<dbReference type="PROSITE" id="PS50250">
    <property type="entry name" value="PCI"/>
    <property type="match status" value="1"/>
</dbReference>
<dbReference type="Pfam" id="PF01399">
    <property type="entry name" value="PCI"/>
    <property type="match status" value="1"/>
</dbReference>
<evidence type="ECO:0000313" key="6">
    <source>
        <dbReference type="EMBL" id="OCF36915.1"/>
    </source>
</evidence>
<feature type="region of interest" description="Disordered" evidence="4">
    <location>
        <begin position="107"/>
        <end position="168"/>
    </location>
</feature>
<evidence type="ECO:0000259" key="5">
    <source>
        <dbReference type="PROSITE" id="PS50250"/>
    </source>
</evidence>
<feature type="region of interest" description="Disordered" evidence="4">
    <location>
        <begin position="1"/>
        <end position="33"/>
    </location>
</feature>
<evidence type="ECO:0000256" key="4">
    <source>
        <dbReference type="SAM" id="MobiDB-lite"/>
    </source>
</evidence>
<dbReference type="SMART" id="SM00088">
    <property type="entry name" value="PINT"/>
    <property type="match status" value="1"/>
</dbReference>
<keyword evidence="2 6" id="KW-0647">Proteasome</keyword>
<dbReference type="InterPro" id="IPR050756">
    <property type="entry name" value="CSN3"/>
</dbReference>
<evidence type="ECO:0000313" key="7">
    <source>
        <dbReference type="Proteomes" id="UP000092666"/>
    </source>
</evidence>
<dbReference type="InterPro" id="IPR011990">
    <property type="entry name" value="TPR-like_helical_dom_sf"/>
</dbReference>
<organism evidence="6 7">
    <name type="scientific">Kwoniella heveanensis BCC8398</name>
    <dbReference type="NCBI Taxonomy" id="1296120"/>
    <lineage>
        <taxon>Eukaryota</taxon>
        <taxon>Fungi</taxon>
        <taxon>Dikarya</taxon>
        <taxon>Basidiomycota</taxon>
        <taxon>Agaricomycotina</taxon>
        <taxon>Tremellomycetes</taxon>
        <taxon>Tremellales</taxon>
        <taxon>Cryptococcaceae</taxon>
        <taxon>Kwoniella</taxon>
    </lineage>
</organism>
<dbReference type="SMART" id="SM00753">
    <property type="entry name" value="PAM"/>
    <property type="match status" value="1"/>
</dbReference>
<dbReference type="Gene3D" id="1.25.40.10">
    <property type="entry name" value="Tetratricopeptide repeat domain"/>
    <property type="match status" value="1"/>
</dbReference>
<feature type="compositionally biased region" description="Basic and acidic residues" evidence="4">
    <location>
        <begin position="11"/>
        <end position="33"/>
    </location>
</feature>
<dbReference type="Pfam" id="PF25573">
    <property type="entry name" value="TPR_PSMD3_N"/>
    <property type="match status" value="1"/>
</dbReference>
<name>A0A1B9H0W7_9TREE</name>
<dbReference type="InterPro" id="IPR057985">
    <property type="entry name" value="TPR_PSMD3_N"/>
</dbReference>
<sequence length="555" mass="62021">MANVPTAKLQEPTKDVEKKDGEESGSSTDKEVKVQVPVLTTEEEILNNITLIGRAVTTIEPRFTIRVLRTLTTLRKKLDKDVLKKALDQAFPKGSKTGQQLIASPIFDNLPSAPAPAQAQASSSSSDEMVVDPTPSTTIAAGDGAKKDEEKKDTKEKEASKKKAYTPPVDASGDLLPEGVMYLRLLLILANLDAGKINEAGEFALETTELISSLNRRTMDQIAAKVWFYLARSYELQGRLAELQPAFLAVRQTASLRKDETLEVTIINLLLRSYLASQQYDQADKLIAKSTFLGAANQAQTVRWLFYAGRLRAIQLNYSQARSYLQTAIRRAPKDEVAPGFVQLIHKYFIIVVLLTGVIPDRALFRKPVLKQALLPYFQIVQAVRVGDVTGFQQAFQAHEAVFLADSTHFLILRLRHFVIKTALRTITLAYSRISLADVCVKLHLDSEEDTEYIVAKAIKDGVIDATIDHQGGYMQSKVARDVYETDEPQNQFNKRVNFCTQVYNESVRAMRYPPNAHRKELDTAADARERDREIAQLIQETENDADDMDDMGDI</sequence>
<gene>
    <name evidence="6" type="ORF">I316_01513</name>
</gene>
<dbReference type="Pfam" id="PF08375">
    <property type="entry name" value="Rpn3_C"/>
    <property type="match status" value="1"/>
</dbReference>
<reference evidence="6 7" key="1">
    <citation type="submission" date="2013-07" db="EMBL/GenBank/DDBJ databases">
        <title>The Genome Sequence of Cryptococcus heveanensis BCC8398.</title>
        <authorList>
            <consortium name="The Broad Institute Genome Sequencing Platform"/>
            <person name="Cuomo C."/>
            <person name="Litvintseva A."/>
            <person name="Chen Y."/>
            <person name="Heitman J."/>
            <person name="Sun S."/>
            <person name="Springer D."/>
            <person name="Dromer F."/>
            <person name="Young S.K."/>
            <person name="Zeng Q."/>
            <person name="Gargeya S."/>
            <person name="Fitzgerald M."/>
            <person name="Abouelleil A."/>
            <person name="Alvarado L."/>
            <person name="Berlin A.M."/>
            <person name="Chapman S.B."/>
            <person name="Dewar J."/>
            <person name="Goldberg J."/>
            <person name="Griggs A."/>
            <person name="Gujja S."/>
            <person name="Hansen M."/>
            <person name="Howarth C."/>
            <person name="Imamovic A."/>
            <person name="Larimer J."/>
            <person name="McCowan C."/>
            <person name="Murphy C."/>
            <person name="Pearson M."/>
            <person name="Priest M."/>
            <person name="Roberts A."/>
            <person name="Saif S."/>
            <person name="Shea T."/>
            <person name="Sykes S."/>
            <person name="Wortman J."/>
            <person name="Nusbaum C."/>
            <person name="Birren B."/>
        </authorList>
    </citation>
    <scope>NUCLEOTIDE SEQUENCE [LARGE SCALE GENOMIC DNA]</scope>
    <source>
        <strain evidence="6 7">BCC8398</strain>
    </source>
</reference>
<dbReference type="InterPro" id="IPR000717">
    <property type="entry name" value="PCI_dom"/>
</dbReference>
<dbReference type="SUPFAM" id="SSF48452">
    <property type="entry name" value="TPR-like"/>
    <property type="match status" value="1"/>
</dbReference>
<keyword evidence="7" id="KW-1185">Reference proteome</keyword>
<feature type="compositionally biased region" description="Low complexity" evidence="4">
    <location>
        <begin position="111"/>
        <end position="126"/>
    </location>
</feature>
<dbReference type="GO" id="GO:0042176">
    <property type="term" value="P:regulation of protein catabolic process"/>
    <property type="evidence" value="ECO:0007669"/>
    <property type="project" value="InterPro"/>
</dbReference>
<dbReference type="Proteomes" id="UP000092666">
    <property type="component" value="Unassembled WGS sequence"/>
</dbReference>
<dbReference type="STRING" id="1296120.A0A1B9H0W7"/>
<dbReference type="AlphaFoldDB" id="A0A1B9H0W7"/>
<proteinExistence type="inferred from homology"/>
<feature type="domain" description="PCI" evidence="5">
    <location>
        <begin position="302"/>
        <end position="482"/>
    </location>
</feature>
<feature type="compositionally biased region" description="Basic and acidic residues" evidence="4">
    <location>
        <begin position="144"/>
        <end position="161"/>
    </location>
</feature>
<dbReference type="InterPro" id="IPR013586">
    <property type="entry name" value="PSMD3_C"/>
</dbReference>
<dbReference type="GO" id="GO:0008541">
    <property type="term" value="C:proteasome regulatory particle, lid subcomplex"/>
    <property type="evidence" value="ECO:0007669"/>
    <property type="project" value="TreeGrafter"/>
</dbReference>
<dbReference type="EMBL" id="KI669494">
    <property type="protein sequence ID" value="OCF36915.1"/>
    <property type="molecule type" value="Genomic_DNA"/>
</dbReference>
<dbReference type="PANTHER" id="PTHR10758:SF2">
    <property type="entry name" value="26S PROTEASOME NON-ATPASE REGULATORY SUBUNIT 3"/>
    <property type="match status" value="1"/>
</dbReference>
<comment type="similarity">
    <text evidence="1">Belongs to the proteasome subunit S3 family.</text>
</comment>
<dbReference type="GO" id="GO:0030234">
    <property type="term" value="F:enzyme regulator activity"/>
    <property type="evidence" value="ECO:0007669"/>
    <property type="project" value="InterPro"/>
</dbReference>
<dbReference type="PANTHER" id="PTHR10758">
    <property type="entry name" value="26S PROTEASOME NON-ATPASE REGULATORY SUBUNIT 3/COP9 SIGNALOSOME COMPLEX SUBUNIT 3"/>
    <property type="match status" value="1"/>
</dbReference>
<dbReference type="OrthoDB" id="1713558at2759"/>